<feature type="binding site" evidence="6">
    <location>
        <begin position="136"/>
        <end position="137"/>
    </location>
    <ligand>
        <name>ATP</name>
        <dbReference type="ChEBI" id="CHEBI:30616"/>
    </ligand>
</feature>
<keyword evidence="11" id="KW-1185">Reference proteome</keyword>
<dbReference type="Pfam" id="PF00406">
    <property type="entry name" value="ADK"/>
    <property type="match status" value="1"/>
</dbReference>
<evidence type="ECO:0000256" key="4">
    <source>
        <dbReference type="ARBA" id="ARBA00022777"/>
    </source>
</evidence>
<dbReference type="RefSeq" id="WP_139602192.1">
    <property type="nucleotide sequence ID" value="NZ_VDCQ01000011.1"/>
</dbReference>
<keyword evidence="6" id="KW-0479">Metal-binding</keyword>
<feature type="binding site" evidence="6">
    <location>
        <position position="150"/>
    </location>
    <ligand>
        <name>Zn(2+)</name>
        <dbReference type="ChEBI" id="CHEBI:29105"/>
        <note>structural</note>
    </ligand>
</feature>
<comment type="catalytic activity">
    <reaction evidence="6 8">
        <text>AMP + ATP = 2 ADP</text>
        <dbReference type="Rhea" id="RHEA:12973"/>
        <dbReference type="ChEBI" id="CHEBI:30616"/>
        <dbReference type="ChEBI" id="CHEBI:456215"/>
        <dbReference type="ChEBI" id="CHEBI:456216"/>
        <dbReference type="EC" id="2.7.4.3"/>
    </reaction>
</comment>
<sequence length="214" mass="23732">MNVILLGLPGAGKGTQAKSITDHLHVPHISTGDLFRKALKDQTELGLLAKEYMSKGELVPDAVTIGLALQRLNHTDSDRGFLLDGFPRNVVQADALEQYLKSQARHVDHVIYVEVDESILLDRLTGRRVCSGCGASFHMIHNPSAVIDRCDSCNGMLIHREDDQEATVKERLRINKELTDSLTEYYTVKALLRTIDGSQDISVVSKEILDLLTN</sequence>
<feature type="binding site" evidence="6">
    <location>
        <position position="160"/>
    </location>
    <ligand>
        <name>AMP</name>
        <dbReference type="ChEBI" id="CHEBI:456215"/>
    </ligand>
</feature>
<evidence type="ECO:0000256" key="3">
    <source>
        <dbReference type="ARBA" id="ARBA00022741"/>
    </source>
</evidence>
<dbReference type="SUPFAM" id="SSF52540">
    <property type="entry name" value="P-loop containing nucleoside triphosphate hydrolases"/>
    <property type="match status" value="1"/>
</dbReference>
<feature type="binding site" evidence="6">
    <location>
        <position position="36"/>
    </location>
    <ligand>
        <name>AMP</name>
        <dbReference type="ChEBI" id="CHEBI:456215"/>
    </ligand>
</feature>
<dbReference type="NCBIfam" id="NF001380">
    <property type="entry name" value="PRK00279.1-2"/>
    <property type="match status" value="1"/>
</dbReference>
<dbReference type="FunFam" id="3.40.50.300:FF:000106">
    <property type="entry name" value="Adenylate kinase mitochondrial"/>
    <property type="match status" value="1"/>
</dbReference>
<keyword evidence="1 6" id="KW-0808">Transferase</keyword>
<keyword evidence="6" id="KW-0862">Zinc</keyword>
<evidence type="ECO:0000256" key="1">
    <source>
        <dbReference type="ARBA" id="ARBA00022679"/>
    </source>
</evidence>
<dbReference type="OrthoDB" id="9805030at2"/>
<accession>A0A5C4TCS7</accession>
<feature type="binding site" evidence="6">
    <location>
        <position position="153"/>
    </location>
    <ligand>
        <name>Zn(2+)</name>
        <dbReference type="ChEBI" id="CHEBI:29105"/>
        <note>structural</note>
    </ligand>
</feature>
<comment type="subcellular location">
    <subcellularLocation>
        <location evidence="6 8">Cytoplasm</location>
    </subcellularLocation>
</comment>
<feature type="region of interest" description="LID" evidence="6">
    <location>
        <begin position="126"/>
        <end position="163"/>
    </location>
</feature>
<dbReference type="Pfam" id="PF05191">
    <property type="entry name" value="ADK_lid"/>
    <property type="match status" value="1"/>
</dbReference>
<reference evidence="10 11" key="1">
    <citation type="submission" date="2019-05" db="EMBL/GenBank/DDBJ databases">
        <title>We sequenced the genome of Paenibacillus hemerocallicola KCTC 33185 for further insight into its adaptation and study the phylogeny of Paenibacillus.</title>
        <authorList>
            <person name="Narsing Rao M.P."/>
        </authorList>
    </citation>
    <scope>NUCLEOTIDE SEQUENCE [LARGE SCALE GENOMIC DNA]</scope>
    <source>
        <strain evidence="10 11">KCTC 33185</strain>
    </source>
</reference>
<dbReference type="PRINTS" id="PR00094">
    <property type="entry name" value="ADENYLTKNASE"/>
</dbReference>
<dbReference type="EMBL" id="VDCQ01000011">
    <property type="protein sequence ID" value="TNJ66436.1"/>
    <property type="molecule type" value="Genomic_DNA"/>
</dbReference>
<organism evidence="10 11">
    <name type="scientific">Paenibacillus hemerocallicola</name>
    <dbReference type="NCBI Taxonomy" id="1172614"/>
    <lineage>
        <taxon>Bacteria</taxon>
        <taxon>Bacillati</taxon>
        <taxon>Bacillota</taxon>
        <taxon>Bacilli</taxon>
        <taxon>Bacillales</taxon>
        <taxon>Paenibacillaceae</taxon>
        <taxon>Paenibacillus</taxon>
    </lineage>
</organism>
<feature type="binding site" evidence="6">
    <location>
        <begin position="57"/>
        <end position="59"/>
    </location>
    <ligand>
        <name>AMP</name>
        <dbReference type="ChEBI" id="CHEBI:456215"/>
    </ligand>
</feature>
<feature type="binding site" evidence="6">
    <location>
        <position position="130"/>
    </location>
    <ligand>
        <name>Zn(2+)</name>
        <dbReference type="ChEBI" id="CHEBI:29105"/>
        <note>structural</note>
    </ligand>
</feature>
<keyword evidence="6" id="KW-0963">Cytoplasm</keyword>
<feature type="binding site" evidence="6">
    <location>
        <position position="171"/>
    </location>
    <ligand>
        <name>AMP</name>
        <dbReference type="ChEBI" id="CHEBI:456215"/>
    </ligand>
</feature>
<dbReference type="PROSITE" id="PS00113">
    <property type="entry name" value="ADENYLATE_KINASE"/>
    <property type="match status" value="1"/>
</dbReference>
<dbReference type="NCBIfam" id="TIGR01351">
    <property type="entry name" value="adk"/>
    <property type="match status" value="1"/>
</dbReference>
<evidence type="ECO:0000313" key="10">
    <source>
        <dbReference type="EMBL" id="TNJ66436.1"/>
    </source>
</evidence>
<dbReference type="UniPathway" id="UPA00588">
    <property type="reaction ID" value="UER00649"/>
</dbReference>
<evidence type="ECO:0000313" key="11">
    <source>
        <dbReference type="Proteomes" id="UP000307943"/>
    </source>
</evidence>
<keyword evidence="4 6" id="KW-0418">Kinase</keyword>
<gene>
    <name evidence="6" type="primary">adk</name>
    <name evidence="10" type="ORF">FE784_10735</name>
</gene>
<dbReference type="GO" id="GO:0008270">
    <property type="term" value="F:zinc ion binding"/>
    <property type="evidence" value="ECO:0007669"/>
    <property type="project" value="UniProtKB-UniRule"/>
</dbReference>
<protein>
    <recommendedName>
        <fullName evidence="6 8">Adenylate kinase</fullName>
        <shortName evidence="6">AK</shortName>
        <ecNumber evidence="6 8">2.7.4.3</ecNumber>
    </recommendedName>
    <alternativeName>
        <fullName evidence="6">ATP-AMP transphosphorylase</fullName>
    </alternativeName>
    <alternativeName>
        <fullName evidence="6">ATP:AMP phosphotransferase</fullName>
    </alternativeName>
    <alternativeName>
        <fullName evidence="6">Adenylate monophosphate kinase</fullName>
    </alternativeName>
</protein>
<dbReference type="InterPro" id="IPR000850">
    <property type="entry name" value="Adenylat/UMP-CMP_kin"/>
</dbReference>
<dbReference type="PANTHER" id="PTHR23359">
    <property type="entry name" value="NUCLEOTIDE KINASE"/>
    <property type="match status" value="1"/>
</dbReference>
<comment type="pathway">
    <text evidence="6">Purine metabolism; AMP biosynthesis via salvage pathway; AMP from ADP: step 1/1.</text>
</comment>
<evidence type="ECO:0000256" key="8">
    <source>
        <dbReference type="RuleBase" id="RU003331"/>
    </source>
</evidence>
<feature type="binding site" evidence="6">
    <location>
        <position position="31"/>
    </location>
    <ligand>
        <name>AMP</name>
        <dbReference type="ChEBI" id="CHEBI:456215"/>
    </ligand>
</feature>
<feature type="domain" description="Adenylate kinase active site lid" evidence="9">
    <location>
        <begin position="127"/>
        <end position="162"/>
    </location>
</feature>
<evidence type="ECO:0000259" key="9">
    <source>
        <dbReference type="Pfam" id="PF05191"/>
    </source>
</evidence>
<dbReference type="CDD" id="cd01428">
    <property type="entry name" value="ADK"/>
    <property type="match status" value="1"/>
</dbReference>
<dbReference type="GO" id="GO:0004017">
    <property type="term" value="F:AMP kinase activity"/>
    <property type="evidence" value="ECO:0007669"/>
    <property type="project" value="UniProtKB-UniRule"/>
</dbReference>
<dbReference type="HAMAP" id="MF_00235">
    <property type="entry name" value="Adenylate_kinase_Adk"/>
    <property type="match status" value="1"/>
</dbReference>
<evidence type="ECO:0000256" key="2">
    <source>
        <dbReference type="ARBA" id="ARBA00022727"/>
    </source>
</evidence>
<dbReference type="InterPro" id="IPR027417">
    <property type="entry name" value="P-loop_NTPase"/>
</dbReference>
<comment type="similarity">
    <text evidence="6 7">Belongs to the adenylate kinase family.</text>
</comment>
<dbReference type="AlphaFoldDB" id="A0A5C4TCS7"/>
<feature type="binding site" evidence="6">
    <location>
        <position position="199"/>
    </location>
    <ligand>
        <name>ATP</name>
        <dbReference type="ChEBI" id="CHEBI:30616"/>
    </ligand>
</feature>
<proteinExistence type="inferred from homology"/>
<evidence type="ECO:0000256" key="5">
    <source>
        <dbReference type="ARBA" id="ARBA00022840"/>
    </source>
</evidence>
<keyword evidence="3 6" id="KW-0547">Nucleotide-binding</keyword>
<comment type="domain">
    <text evidence="6">Consists of three domains, a large central CORE domain and two small peripheral domains, NMPbind and LID, which undergo movements during catalysis. The LID domain closes over the site of phosphoryl transfer upon ATP binding. Assembling and dissambling the active center during each catalytic cycle provides an effective means to prevent ATP hydrolysis. Some bacteria have evolved a zinc-coordinating structure that stabilizes the LID domain.</text>
</comment>
<keyword evidence="5 6" id="KW-0067">ATP-binding</keyword>
<feature type="binding site" evidence="6">
    <location>
        <begin position="10"/>
        <end position="15"/>
    </location>
    <ligand>
        <name>ATP</name>
        <dbReference type="ChEBI" id="CHEBI:30616"/>
    </ligand>
</feature>
<feature type="binding site" evidence="6">
    <location>
        <begin position="85"/>
        <end position="88"/>
    </location>
    <ligand>
        <name>AMP</name>
        <dbReference type="ChEBI" id="CHEBI:456215"/>
    </ligand>
</feature>
<dbReference type="InterPro" id="IPR033690">
    <property type="entry name" value="Adenylat_kinase_CS"/>
</dbReference>
<dbReference type="NCBIfam" id="NF001381">
    <property type="entry name" value="PRK00279.1-3"/>
    <property type="match status" value="1"/>
</dbReference>
<dbReference type="GO" id="GO:0005737">
    <property type="term" value="C:cytoplasm"/>
    <property type="evidence" value="ECO:0007669"/>
    <property type="project" value="UniProtKB-SubCell"/>
</dbReference>
<feature type="binding site" evidence="6">
    <location>
        <position position="133"/>
    </location>
    <ligand>
        <name>Zn(2+)</name>
        <dbReference type="ChEBI" id="CHEBI:29105"/>
        <note>structural</note>
    </ligand>
</feature>
<dbReference type="Gene3D" id="3.40.50.300">
    <property type="entry name" value="P-loop containing nucleotide triphosphate hydrolases"/>
    <property type="match status" value="1"/>
</dbReference>
<dbReference type="InterPro" id="IPR006259">
    <property type="entry name" value="Adenyl_kin_sub"/>
</dbReference>
<feature type="binding site" evidence="6">
    <location>
        <position position="127"/>
    </location>
    <ligand>
        <name>ATP</name>
        <dbReference type="ChEBI" id="CHEBI:30616"/>
    </ligand>
</feature>
<feature type="region of interest" description="NMP" evidence="6">
    <location>
        <begin position="30"/>
        <end position="59"/>
    </location>
</feature>
<feature type="binding site" evidence="6">
    <location>
        <position position="92"/>
    </location>
    <ligand>
        <name>AMP</name>
        <dbReference type="ChEBI" id="CHEBI:456215"/>
    </ligand>
</feature>
<dbReference type="EC" id="2.7.4.3" evidence="6 8"/>
<dbReference type="GO" id="GO:0044209">
    <property type="term" value="P:AMP salvage"/>
    <property type="evidence" value="ECO:0007669"/>
    <property type="project" value="UniProtKB-UniRule"/>
</dbReference>
<dbReference type="InterPro" id="IPR007862">
    <property type="entry name" value="Adenylate_kinase_lid-dom"/>
</dbReference>
<dbReference type="Proteomes" id="UP000307943">
    <property type="component" value="Unassembled WGS sequence"/>
</dbReference>
<comment type="subunit">
    <text evidence="6 8">Monomer.</text>
</comment>
<comment type="caution">
    <text evidence="10">The sequence shown here is derived from an EMBL/GenBank/DDBJ whole genome shotgun (WGS) entry which is preliminary data.</text>
</comment>
<evidence type="ECO:0000256" key="6">
    <source>
        <dbReference type="HAMAP-Rule" id="MF_00235"/>
    </source>
</evidence>
<keyword evidence="2 6" id="KW-0545">Nucleotide biosynthesis</keyword>
<comment type="function">
    <text evidence="6">Catalyzes the reversible transfer of the terminal phosphate group between ATP and AMP. Plays an important role in cellular energy homeostasis and in adenine nucleotide metabolism.</text>
</comment>
<evidence type="ECO:0000256" key="7">
    <source>
        <dbReference type="RuleBase" id="RU003330"/>
    </source>
</evidence>
<dbReference type="GO" id="GO:0005524">
    <property type="term" value="F:ATP binding"/>
    <property type="evidence" value="ECO:0007669"/>
    <property type="project" value="UniProtKB-UniRule"/>
</dbReference>
<name>A0A5C4TCS7_9BACL</name>